<name>A0A494TCM3_SPHPE</name>
<protein>
    <submittedName>
        <fullName evidence="4">DUF1738 domain-containing protein</fullName>
    </submittedName>
</protein>
<dbReference type="GO" id="GO:0003697">
    <property type="term" value="F:single-stranded DNA binding"/>
    <property type="evidence" value="ECO:0007669"/>
    <property type="project" value="InterPro"/>
</dbReference>
<feature type="domain" description="Polyvalent protein metallopeptidase" evidence="3">
    <location>
        <begin position="209"/>
        <end position="330"/>
    </location>
</feature>
<feature type="region of interest" description="Disordered" evidence="1">
    <location>
        <begin position="347"/>
        <end position="382"/>
    </location>
</feature>
<reference evidence="4 5" key="1">
    <citation type="submission" date="2018-09" db="EMBL/GenBank/DDBJ databases">
        <title>Sphingomonas peninsula sp. nov., isolated from fildes peninsula, Antarctic soil.</title>
        <authorList>
            <person name="Yingchao G."/>
        </authorList>
    </citation>
    <scope>NUCLEOTIDE SEQUENCE [LARGE SCALE GENOMIC DNA]</scope>
    <source>
        <strain evidence="4 5">YZ-8</strain>
        <plasmid evidence="4 5">unnamed1</plasmid>
    </source>
</reference>
<dbReference type="RefSeq" id="WP_121150824.1">
    <property type="nucleotide sequence ID" value="NZ_CP032828.1"/>
</dbReference>
<proteinExistence type="predicted"/>
<dbReference type="Pfam" id="PF08401">
    <property type="entry name" value="ArdcN"/>
    <property type="match status" value="1"/>
</dbReference>
<dbReference type="KEGG" id="spha:D3Y57_01835"/>
<evidence type="ECO:0000256" key="1">
    <source>
        <dbReference type="SAM" id="MobiDB-lite"/>
    </source>
</evidence>
<feature type="compositionally biased region" description="Acidic residues" evidence="1">
    <location>
        <begin position="351"/>
        <end position="364"/>
    </location>
</feature>
<evidence type="ECO:0000259" key="2">
    <source>
        <dbReference type="Pfam" id="PF08401"/>
    </source>
</evidence>
<geneLocation type="plasmid" evidence="4">
    <name>unnamed1</name>
</geneLocation>
<feature type="region of interest" description="Disordered" evidence="1">
    <location>
        <begin position="1"/>
        <end position="51"/>
    </location>
</feature>
<feature type="domain" description="N-terminal" evidence="2">
    <location>
        <begin position="59"/>
        <end position="181"/>
    </location>
</feature>
<evidence type="ECO:0000313" key="5">
    <source>
        <dbReference type="Proteomes" id="UP000276254"/>
    </source>
</evidence>
<evidence type="ECO:0000313" key="4">
    <source>
        <dbReference type="EMBL" id="AYJ84843.1"/>
    </source>
</evidence>
<keyword evidence="5" id="KW-1185">Reference proteome</keyword>
<dbReference type="InterPro" id="IPR041459">
    <property type="entry name" value="MPTase-PolyVal"/>
</dbReference>
<evidence type="ECO:0000259" key="3">
    <source>
        <dbReference type="Pfam" id="PF18818"/>
    </source>
</evidence>
<gene>
    <name evidence="4" type="ORF">D3Y57_01835</name>
</gene>
<keyword evidence="4" id="KW-0614">Plasmid</keyword>
<accession>A0A494TCM3</accession>
<sequence length="382" mass="40957">MDQITTLGTGGQRASEATPRTNAHGDSPSPGRPPARNRRSSRRRADALQDAAPEAIRTNLYDAVTAQIIADLESGRVPWVQPWGQAGGTGPALPRNALTARRYSGVNILILWGAVIENGYPSQSWLTFKQALEAGGSVRKGERGTTVVYADRFVSESEKARAVESGGDAKAVSFLKRFTVFNVAQCEGLRSGLAPDPAPLPEREIVPVAESVIAASGVDFRIGGPRAFYVPSHDFVQVPPQPAFYDQVNYYRTCLHELTHATGHDSRLDRSFAGGFGSKDYAREELIAEMGSAFLCASLGIVPTVRHVDYIAAWLDVLREDNRAIFRAASAATKAADWLLARHEAAQNADPDADADGDGDGEIEIDTHSDSEDAAQNEGAGA</sequence>
<dbReference type="Pfam" id="PF18818">
    <property type="entry name" value="MPTase-PolyVal"/>
    <property type="match status" value="1"/>
</dbReference>
<dbReference type="InterPro" id="IPR013610">
    <property type="entry name" value="ArdC_N"/>
</dbReference>
<dbReference type="Proteomes" id="UP000276254">
    <property type="component" value="Plasmid unnamed1"/>
</dbReference>
<dbReference type="OrthoDB" id="9792687at2"/>
<dbReference type="AlphaFoldDB" id="A0A494TCM3"/>
<organism evidence="4 5">
    <name type="scientific">Sphingomonas paeninsulae</name>
    <dbReference type="NCBI Taxonomy" id="2319844"/>
    <lineage>
        <taxon>Bacteria</taxon>
        <taxon>Pseudomonadati</taxon>
        <taxon>Pseudomonadota</taxon>
        <taxon>Alphaproteobacteria</taxon>
        <taxon>Sphingomonadales</taxon>
        <taxon>Sphingomonadaceae</taxon>
        <taxon>Sphingomonas</taxon>
    </lineage>
</organism>
<dbReference type="EMBL" id="CP032828">
    <property type="protein sequence ID" value="AYJ84843.1"/>
    <property type="molecule type" value="Genomic_DNA"/>
</dbReference>